<dbReference type="InterPro" id="IPR013320">
    <property type="entry name" value="ConA-like_dom_sf"/>
</dbReference>
<dbReference type="EMBL" id="JAAAIN010000102">
    <property type="protein sequence ID" value="KAG0320453.1"/>
    <property type="molecule type" value="Genomic_DNA"/>
</dbReference>
<dbReference type="AlphaFoldDB" id="A0A9P6RKA2"/>
<dbReference type="GO" id="GO:0005975">
    <property type="term" value="P:carbohydrate metabolic process"/>
    <property type="evidence" value="ECO:0007669"/>
    <property type="project" value="InterPro"/>
</dbReference>
<feature type="compositionally biased region" description="Low complexity" evidence="3">
    <location>
        <begin position="252"/>
        <end position="268"/>
    </location>
</feature>
<evidence type="ECO:0000313" key="6">
    <source>
        <dbReference type="Proteomes" id="UP000823405"/>
    </source>
</evidence>
<dbReference type="PANTHER" id="PTHR31062">
    <property type="entry name" value="XYLOGLUCAN ENDOTRANSGLUCOSYLASE/HYDROLASE PROTEIN 8-RELATED"/>
    <property type="match status" value="1"/>
</dbReference>
<reference evidence="5" key="1">
    <citation type="journal article" date="2020" name="Fungal Divers.">
        <title>Resolving the Mortierellaceae phylogeny through synthesis of multi-gene phylogenetics and phylogenomics.</title>
        <authorList>
            <person name="Vandepol N."/>
            <person name="Liber J."/>
            <person name="Desiro A."/>
            <person name="Na H."/>
            <person name="Kennedy M."/>
            <person name="Barry K."/>
            <person name="Grigoriev I.V."/>
            <person name="Miller A.N."/>
            <person name="O'Donnell K."/>
            <person name="Stajich J.E."/>
            <person name="Bonito G."/>
        </authorList>
    </citation>
    <scope>NUCLEOTIDE SEQUENCE</scope>
    <source>
        <strain evidence="5">NVP60</strain>
    </source>
</reference>
<gene>
    <name evidence="5" type="ORF">BGZ97_000166</name>
</gene>
<evidence type="ECO:0000256" key="1">
    <source>
        <dbReference type="ARBA" id="ARBA00022801"/>
    </source>
</evidence>
<keyword evidence="1" id="KW-0378">Hydrolase</keyword>
<evidence type="ECO:0000313" key="5">
    <source>
        <dbReference type="EMBL" id="KAG0320453.1"/>
    </source>
</evidence>
<protein>
    <recommendedName>
        <fullName evidence="4">GH16 domain-containing protein</fullName>
    </recommendedName>
</protein>
<feature type="region of interest" description="Disordered" evidence="3">
    <location>
        <begin position="423"/>
        <end position="514"/>
    </location>
</feature>
<dbReference type="InterPro" id="IPR044791">
    <property type="entry name" value="Beta-glucanase/XTH"/>
</dbReference>
<feature type="compositionally biased region" description="Basic and acidic residues" evidence="3">
    <location>
        <begin position="272"/>
        <end position="300"/>
    </location>
</feature>
<feature type="domain" description="GH16" evidence="4">
    <location>
        <begin position="79"/>
        <end position="402"/>
    </location>
</feature>
<evidence type="ECO:0000259" key="4">
    <source>
        <dbReference type="PROSITE" id="PS51762"/>
    </source>
</evidence>
<keyword evidence="2" id="KW-0326">Glycosidase</keyword>
<feature type="region of interest" description="Disordered" evidence="3">
    <location>
        <begin position="252"/>
        <end position="300"/>
    </location>
</feature>
<dbReference type="GO" id="GO:0004553">
    <property type="term" value="F:hydrolase activity, hydrolyzing O-glycosyl compounds"/>
    <property type="evidence" value="ECO:0007669"/>
    <property type="project" value="InterPro"/>
</dbReference>
<evidence type="ECO:0000256" key="3">
    <source>
        <dbReference type="SAM" id="MobiDB-lite"/>
    </source>
</evidence>
<organism evidence="5 6">
    <name type="scientific">Linnemannia gamsii</name>
    <dbReference type="NCBI Taxonomy" id="64522"/>
    <lineage>
        <taxon>Eukaryota</taxon>
        <taxon>Fungi</taxon>
        <taxon>Fungi incertae sedis</taxon>
        <taxon>Mucoromycota</taxon>
        <taxon>Mortierellomycotina</taxon>
        <taxon>Mortierellomycetes</taxon>
        <taxon>Mortierellales</taxon>
        <taxon>Mortierellaceae</taxon>
        <taxon>Linnemannia</taxon>
    </lineage>
</organism>
<dbReference type="Pfam" id="PF00722">
    <property type="entry name" value="Glyco_hydro_16"/>
    <property type="match status" value="2"/>
</dbReference>
<evidence type="ECO:0000256" key="2">
    <source>
        <dbReference type="ARBA" id="ARBA00023295"/>
    </source>
</evidence>
<dbReference type="Gene3D" id="2.60.120.200">
    <property type="match status" value="2"/>
</dbReference>
<dbReference type="Proteomes" id="UP000823405">
    <property type="component" value="Unassembled WGS sequence"/>
</dbReference>
<keyword evidence="6" id="KW-1185">Reference proteome</keyword>
<sequence length="568" mass="62879">MCMYGTCHKTTLQACPIALGCQPAFSHPIESSSSSPSSEAAPLAVNSCFPLPVCRSFKQKFKSNQADKRGQHKALISKSAFLGDPDQAHWTTDFDNIVDDHAVIETKQKKLVLKAKRDKVKTKSGGGFGATVSSTRWNRYGTFATQFKAGSTGPGIVTAFMLTNPALGEEISFQITGRDPKIVLTEYYKHPTAVSSSPESRQRGGVGGIGGGWISTTVPGLHWPHLPSVLSIESITTRGRKIKDLLLHKTHNGNNDGDAAAAKNSGANIEGKSVEDLKTTSEHGSKDNDNGIRSLEESHTLKKSATENDLVYKIEWTPEKIEWSVDGQVLRTLRSKDLPQSKNNNNLQIPSQPMQIQLTIWDAGHSAGTKAWAGGVTDYGENDEREYVALVDWIDIACYDNKEAKRTQWPGKEASARLAQVEAEERQAAEEEEAIQKAKKDKEAQQVINAAEKDSSTKRWFPFGGGRNDSDESATVQPKSKKQLKQEEKQRKKTEKQKQAAQKEKEKHKQAREPGVLSRFSDRVIRILLRWNFIVLFLVATGSYLTEPANARKFHLASKEKQKLDLQQ</sequence>
<dbReference type="OrthoDB" id="4781at2759"/>
<dbReference type="PROSITE" id="PS51762">
    <property type="entry name" value="GH16_2"/>
    <property type="match status" value="1"/>
</dbReference>
<comment type="caution">
    <text evidence="5">The sequence shown here is derived from an EMBL/GenBank/DDBJ whole genome shotgun (WGS) entry which is preliminary data.</text>
</comment>
<proteinExistence type="predicted"/>
<accession>A0A9P6RKA2</accession>
<name>A0A9P6RKA2_9FUNG</name>
<feature type="compositionally biased region" description="Basic and acidic residues" evidence="3">
    <location>
        <begin position="423"/>
        <end position="444"/>
    </location>
</feature>
<dbReference type="SUPFAM" id="SSF49899">
    <property type="entry name" value="Concanavalin A-like lectins/glucanases"/>
    <property type="match status" value="1"/>
</dbReference>
<feature type="compositionally biased region" description="Basic and acidic residues" evidence="3">
    <location>
        <begin position="484"/>
        <end position="507"/>
    </location>
</feature>
<dbReference type="InterPro" id="IPR000757">
    <property type="entry name" value="Beta-glucanase-like"/>
</dbReference>